<reference evidence="1" key="1">
    <citation type="submission" date="2014-11" db="EMBL/GenBank/DDBJ databases">
        <authorList>
            <person name="Amaro Gonzalez C."/>
        </authorList>
    </citation>
    <scope>NUCLEOTIDE SEQUENCE</scope>
</reference>
<dbReference type="AlphaFoldDB" id="A0A0E9RKG6"/>
<evidence type="ECO:0000313" key="1">
    <source>
        <dbReference type="EMBL" id="JAH29282.1"/>
    </source>
</evidence>
<dbReference type="EMBL" id="GBXM01079295">
    <property type="protein sequence ID" value="JAH29282.1"/>
    <property type="molecule type" value="Transcribed_RNA"/>
</dbReference>
<sequence>MFIHSLAKWPRKQVIITTSSMLLMTYDPPLQSYS</sequence>
<reference evidence="1" key="2">
    <citation type="journal article" date="2015" name="Fish Shellfish Immunol.">
        <title>Early steps in the European eel (Anguilla anguilla)-Vibrio vulnificus interaction in the gills: Role of the RtxA13 toxin.</title>
        <authorList>
            <person name="Callol A."/>
            <person name="Pajuelo D."/>
            <person name="Ebbesson L."/>
            <person name="Teles M."/>
            <person name="MacKenzie S."/>
            <person name="Amaro C."/>
        </authorList>
    </citation>
    <scope>NUCLEOTIDE SEQUENCE</scope>
</reference>
<name>A0A0E9RKG6_ANGAN</name>
<protein>
    <submittedName>
        <fullName evidence="1">Uncharacterized protein</fullName>
    </submittedName>
</protein>
<proteinExistence type="predicted"/>
<organism evidence="1">
    <name type="scientific">Anguilla anguilla</name>
    <name type="common">European freshwater eel</name>
    <name type="synonym">Muraena anguilla</name>
    <dbReference type="NCBI Taxonomy" id="7936"/>
    <lineage>
        <taxon>Eukaryota</taxon>
        <taxon>Metazoa</taxon>
        <taxon>Chordata</taxon>
        <taxon>Craniata</taxon>
        <taxon>Vertebrata</taxon>
        <taxon>Euteleostomi</taxon>
        <taxon>Actinopterygii</taxon>
        <taxon>Neopterygii</taxon>
        <taxon>Teleostei</taxon>
        <taxon>Anguilliformes</taxon>
        <taxon>Anguillidae</taxon>
        <taxon>Anguilla</taxon>
    </lineage>
</organism>
<accession>A0A0E9RKG6</accession>